<dbReference type="EMBL" id="CP030041">
    <property type="protein sequence ID" value="AWW29996.1"/>
    <property type="molecule type" value="Genomic_DNA"/>
</dbReference>
<reference evidence="3 4" key="1">
    <citation type="submission" date="2018-06" db="EMBL/GenBank/DDBJ databases">
        <title>Echinicola strongylocentroti sp. nov., isolated from a sea urchin Strongylocentrotus intermedius.</title>
        <authorList>
            <person name="Bae S.S."/>
        </authorList>
    </citation>
    <scope>NUCLEOTIDE SEQUENCE [LARGE SCALE GENOMIC DNA]</scope>
    <source>
        <strain evidence="3 4">MEBiC08714</strain>
    </source>
</reference>
<dbReference type="Proteomes" id="UP000248688">
    <property type="component" value="Chromosome"/>
</dbReference>
<dbReference type="Pfam" id="PF03372">
    <property type="entry name" value="Exo_endo_phos"/>
    <property type="match status" value="1"/>
</dbReference>
<feature type="signal peptide" evidence="1">
    <location>
        <begin position="1"/>
        <end position="20"/>
    </location>
</feature>
<keyword evidence="1" id="KW-0732">Signal</keyword>
<dbReference type="SUPFAM" id="SSF56219">
    <property type="entry name" value="DNase I-like"/>
    <property type="match status" value="1"/>
</dbReference>
<dbReference type="GO" id="GO:0006506">
    <property type="term" value="P:GPI anchor biosynthetic process"/>
    <property type="evidence" value="ECO:0007669"/>
    <property type="project" value="TreeGrafter"/>
</dbReference>
<accession>A0A2Z4IHG4</accession>
<evidence type="ECO:0000259" key="2">
    <source>
        <dbReference type="Pfam" id="PF03372"/>
    </source>
</evidence>
<evidence type="ECO:0000313" key="4">
    <source>
        <dbReference type="Proteomes" id="UP000248688"/>
    </source>
</evidence>
<dbReference type="InterPro" id="IPR051916">
    <property type="entry name" value="GPI-anchor_lipid_remodeler"/>
</dbReference>
<proteinExistence type="predicted"/>
<dbReference type="RefSeq" id="WP_112783393.1">
    <property type="nucleotide sequence ID" value="NZ_CP030041.1"/>
</dbReference>
<dbReference type="GO" id="GO:0004519">
    <property type="term" value="F:endonuclease activity"/>
    <property type="evidence" value="ECO:0007669"/>
    <property type="project" value="UniProtKB-KW"/>
</dbReference>
<name>A0A2Z4IHG4_9BACT</name>
<dbReference type="PANTHER" id="PTHR14859">
    <property type="entry name" value="CALCOFLUOR WHITE HYPERSENSITIVE PROTEIN PRECURSOR"/>
    <property type="match status" value="1"/>
</dbReference>
<dbReference type="OrthoDB" id="5447300at2"/>
<gene>
    <name evidence="3" type="ORF">DN752_07585</name>
</gene>
<dbReference type="KEGG" id="est:DN752_07585"/>
<organism evidence="3 4">
    <name type="scientific">Echinicola strongylocentroti</name>
    <dbReference type="NCBI Taxonomy" id="1795355"/>
    <lineage>
        <taxon>Bacteria</taxon>
        <taxon>Pseudomonadati</taxon>
        <taxon>Bacteroidota</taxon>
        <taxon>Cytophagia</taxon>
        <taxon>Cytophagales</taxon>
        <taxon>Cyclobacteriaceae</taxon>
        <taxon>Echinicola</taxon>
    </lineage>
</organism>
<sequence>MKRTALSFLLALVSTAMLQAQETTFTLMTYNIYHGEKAYEEGAQNLQEIAQLIKEIKPDFVALQEVDSMTQRTAAIYNNQPVNLVQELAEQTGMHGFFAKAIEYSNGGYGEGLLSRQPAKMTKVDLPIPEGGEGRAMALASYQLESGKQITFGATHLCHQYDANRIAQTKAIVAHMDKIPGATIVAGDLNFSPDSNPYPIIEKDFIDAAATYGNPKPTIPYDNPKSRIDYVWLSKNAHWEITEVKVLPVDFSDHMPVVVTVRIKE</sequence>
<dbReference type="Gene3D" id="3.60.10.10">
    <property type="entry name" value="Endonuclease/exonuclease/phosphatase"/>
    <property type="match status" value="1"/>
</dbReference>
<dbReference type="InterPro" id="IPR005135">
    <property type="entry name" value="Endo/exonuclease/phosphatase"/>
</dbReference>
<feature type="domain" description="Endonuclease/exonuclease/phosphatase" evidence="2">
    <location>
        <begin position="28"/>
        <end position="254"/>
    </location>
</feature>
<dbReference type="PANTHER" id="PTHR14859:SF15">
    <property type="entry name" value="ENDONUCLEASE_EXONUCLEASE_PHOSPHATASE DOMAIN-CONTAINING PROTEIN"/>
    <property type="match status" value="1"/>
</dbReference>
<keyword evidence="3" id="KW-0540">Nuclease</keyword>
<keyword evidence="4" id="KW-1185">Reference proteome</keyword>
<protein>
    <submittedName>
        <fullName evidence="3">Endonuclease</fullName>
    </submittedName>
</protein>
<dbReference type="AlphaFoldDB" id="A0A2Z4IHG4"/>
<dbReference type="GO" id="GO:0016020">
    <property type="term" value="C:membrane"/>
    <property type="evidence" value="ECO:0007669"/>
    <property type="project" value="GOC"/>
</dbReference>
<dbReference type="InterPro" id="IPR036691">
    <property type="entry name" value="Endo/exonu/phosph_ase_sf"/>
</dbReference>
<feature type="chain" id="PRO_5016288273" evidence="1">
    <location>
        <begin position="21"/>
        <end position="265"/>
    </location>
</feature>
<keyword evidence="3" id="KW-0255">Endonuclease</keyword>
<evidence type="ECO:0000256" key="1">
    <source>
        <dbReference type="SAM" id="SignalP"/>
    </source>
</evidence>
<keyword evidence="3" id="KW-0378">Hydrolase</keyword>
<evidence type="ECO:0000313" key="3">
    <source>
        <dbReference type="EMBL" id="AWW29996.1"/>
    </source>
</evidence>